<evidence type="ECO:0000256" key="1">
    <source>
        <dbReference type="ARBA" id="ARBA00006599"/>
    </source>
</evidence>
<gene>
    <name evidence="4" type="ORF">G443_000276</name>
</gene>
<reference evidence="4 5" key="1">
    <citation type="submission" date="2022-06" db="EMBL/GenBank/DDBJ databases">
        <title>Genomic Encyclopedia of Type Strains, Phase I: the one thousand microbial genomes (KMG-I) project.</title>
        <authorList>
            <person name="Kyrpides N."/>
        </authorList>
    </citation>
    <scope>NUCLEOTIDE SEQUENCE [LARGE SCALE GENOMIC DNA]</scope>
    <source>
        <strain evidence="4 5">DSM 43889</strain>
    </source>
</reference>
<comment type="similarity">
    <text evidence="1">Belongs to the lycopene cyclase family.</text>
</comment>
<evidence type="ECO:0000256" key="2">
    <source>
        <dbReference type="ARBA" id="ARBA00022746"/>
    </source>
</evidence>
<dbReference type="Pfam" id="PF05834">
    <property type="entry name" value="Lycopene_cycl"/>
    <property type="match status" value="1"/>
</dbReference>
<keyword evidence="3" id="KW-0520">NAD</keyword>
<evidence type="ECO:0000313" key="5">
    <source>
        <dbReference type="Proteomes" id="UP000791080"/>
    </source>
</evidence>
<organism evidence="4 5">
    <name type="scientific">Actinoalloteichus caeruleus DSM 43889</name>
    <dbReference type="NCBI Taxonomy" id="1120930"/>
    <lineage>
        <taxon>Bacteria</taxon>
        <taxon>Bacillati</taxon>
        <taxon>Actinomycetota</taxon>
        <taxon>Actinomycetes</taxon>
        <taxon>Pseudonocardiales</taxon>
        <taxon>Pseudonocardiaceae</taxon>
        <taxon>Actinoalloteichus</taxon>
        <taxon>Actinoalloteichus cyanogriseus</taxon>
    </lineage>
</organism>
<dbReference type="RefSeq" id="WP_035292041.1">
    <property type="nucleotide sequence ID" value="NZ_AUBJ02000001.1"/>
</dbReference>
<comment type="caution">
    <text evidence="4">The sequence shown here is derived from an EMBL/GenBank/DDBJ whole genome shotgun (WGS) entry which is preliminary data.</text>
</comment>
<dbReference type="PANTHER" id="PTHR39757">
    <property type="match status" value="1"/>
</dbReference>
<dbReference type="InterPro" id="IPR036188">
    <property type="entry name" value="FAD/NAD-bd_sf"/>
</dbReference>
<evidence type="ECO:0000256" key="3">
    <source>
        <dbReference type="ARBA" id="ARBA00023027"/>
    </source>
</evidence>
<dbReference type="InterPro" id="IPR010108">
    <property type="entry name" value="Lycopene_cyclase_b/e"/>
</dbReference>
<dbReference type="PRINTS" id="PR00411">
    <property type="entry name" value="PNDRDTASEI"/>
</dbReference>
<name>A0ABT1JBX8_ACTCY</name>
<dbReference type="PANTHER" id="PTHR39757:SF5">
    <property type="entry name" value="OS02G0190600 PROTEIN"/>
    <property type="match status" value="1"/>
</dbReference>
<dbReference type="PROSITE" id="PS51257">
    <property type="entry name" value="PROKAR_LIPOPROTEIN"/>
    <property type="match status" value="1"/>
</dbReference>
<keyword evidence="2" id="KW-0125">Carotenoid biosynthesis</keyword>
<keyword evidence="5" id="KW-1185">Reference proteome</keyword>
<proteinExistence type="inferred from homology"/>
<dbReference type="SUPFAM" id="SSF51905">
    <property type="entry name" value="FAD/NAD(P)-binding domain"/>
    <property type="match status" value="1"/>
</dbReference>
<dbReference type="EMBL" id="AUBJ02000001">
    <property type="protein sequence ID" value="MCP2330006.1"/>
    <property type="molecule type" value="Genomic_DNA"/>
</dbReference>
<dbReference type="Gene3D" id="3.50.50.60">
    <property type="entry name" value="FAD/NAD(P)-binding domain"/>
    <property type="match status" value="1"/>
</dbReference>
<sequence length="388" mass="41698">MSRQFDVTIVGSGPAGTALAAACADEGFATALVAPFPRRPWRPTYACFADELPADVRRRAVRSRSPRVRVAAATQRWWTDREYCVLDNAALAGELRRDSVTLVRGRAVGAEHGPGGSRLRLAGGERLRTTVLVDATGSSSRERGEVPAQTAFGLVLPEEEARRLVAPDEAVMMDWRPPVPGSATATFCYCVPLGDGRVLVEETSLVRRPGLPIVTLRELLHARLRRHGVRVSAAQASERVWIDMSAPRPAPRRVLRFGSAAGMLHPASGYGVAAALASAAPTARALARHWAPGPRAAVAGAHGVLWPPAARMVHALRTRGREALLGLSPRQTSRFFEAFFGLPAELRTAYLSSRHDLVGTMSAMLALFGPATPDLRARLVLGTMLARP</sequence>
<protein>
    <submittedName>
        <fullName evidence="4">Lycopene beta-cyclase</fullName>
    </submittedName>
</protein>
<evidence type="ECO:0000313" key="4">
    <source>
        <dbReference type="EMBL" id="MCP2330006.1"/>
    </source>
</evidence>
<dbReference type="NCBIfam" id="TIGR01790">
    <property type="entry name" value="carotene-cycl"/>
    <property type="match status" value="1"/>
</dbReference>
<dbReference type="Proteomes" id="UP000791080">
    <property type="component" value="Unassembled WGS sequence"/>
</dbReference>
<accession>A0ABT1JBX8</accession>